<accession>A0A564YI69</accession>
<dbReference type="SMART" id="SM00015">
    <property type="entry name" value="IQ"/>
    <property type="match status" value="1"/>
</dbReference>
<dbReference type="SMART" id="SM00119">
    <property type="entry name" value="HECTc"/>
    <property type="match status" value="1"/>
</dbReference>
<comment type="pathway">
    <text evidence="2">Protein modification; protein ubiquitination.</text>
</comment>
<dbReference type="PROSITE" id="PS50237">
    <property type="entry name" value="HECT"/>
    <property type="match status" value="1"/>
</dbReference>
<organism evidence="9 10">
    <name type="scientific">Hymenolepis diminuta</name>
    <name type="common">Rat tapeworm</name>
    <dbReference type="NCBI Taxonomy" id="6216"/>
    <lineage>
        <taxon>Eukaryota</taxon>
        <taxon>Metazoa</taxon>
        <taxon>Spiralia</taxon>
        <taxon>Lophotrochozoa</taxon>
        <taxon>Platyhelminthes</taxon>
        <taxon>Cestoda</taxon>
        <taxon>Eucestoda</taxon>
        <taxon>Cyclophyllidea</taxon>
        <taxon>Hymenolepididae</taxon>
        <taxon>Hymenolepis</taxon>
    </lineage>
</organism>
<evidence type="ECO:0000256" key="1">
    <source>
        <dbReference type="ARBA" id="ARBA00000885"/>
    </source>
</evidence>
<dbReference type="PANTHER" id="PTHR45700">
    <property type="entry name" value="UBIQUITIN-PROTEIN LIGASE E3C"/>
    <property type="match status" value="1"/>
</dbReference>
<dbReference type="SUPFAM" id="SSF56204">
    <property type="entry name" value="Hect, E3 ligase catalytic domain"/>
    <property type="match status" value="1"/>
</dbReference>
<reference evidence="9 10" key="1">
    <citation type="submission" date="2019-07" db="EMBL/GenBank/DDBJ databases">
        <authorList>
            <person name="Jastrzebski P J."/>
            <person name="Paukszto L."/>
            <person name="Jastrzebski P J."/>
        </authorList>
    </citation>
    <scope>NUCLEOTIDE SEQUENCE [LARGE SCALE GENOMIC DNA]</scope>
    <source>
        <strain evidence="9 10">WMS-il1</strain>
    </source>
</reference>
<dbReference type="AlphaFoldDB" id="A0A564YI69"/>
<dbReference type="PROSITE" id="PS50096">
    <property type="entry name" value="IQ"/>
    <property type="match status" value="1"/>
</dbReference>
<proteinExistence type="predicted"/>
<dbReference type="InterPro" id="IPR044611">
    <property type="entry name" value="E3A/B/C-like"/>
</dbReference>
<dbReference type="GO" id="GO:0006511">
    <property type="term" value="P:ubiquitin-dependent protein catabolic process"/>
    <property type="evidence" value="ECO:0007669"/>
    <property type="project" value="TreeGrafter"/>
</dbReference>
<dbReference type="InterPro" id="IPR000048">
    <property type="entry name" value="IQ_motif_EF-hand-BS"/>
</dbReference>
<dbReference type="PANTHER" id="PTHR45700:SF3">
    <property type="entry name" value="UBIQUITIN-PROTEIN LIGASE E3B"/>
    <property type="match status" value="1"/>
</dbReference>
<gene>
    <name evidence="9" type="ORF">WMSIL1_LOCUS6704</name>
</gene>
<evidence type="ECO:0000256" key="3">
    <source>
        <dbReference type="ARBA" id="ARBA00012485"/>
    </source>
</evidence>
<evidence type="ECO:0000256" key="2">
    <source>
        <dbReference type="ARBA" id="ARBA00004906"/>
    </source>
</evidence>
<dbReference type="EC" id="2.3.2.26" evidence="3"/>
<evidence type="ECO:0000259" key="8">
    <source>
        <dbReference type="PROSITE" id="PS50237"/>
    </source>
</evidence>
<keyword evidence="5 6" id="KW-0833">Ubl conjugation pathway</keyword>
<dbReference type="CDD" id="cd23767">
    <property type="entry name" value="IQCD"/>
    <property type="match status" value="1"/>
</dbReference>
<evidence type="ECO:0000313" key="10">
    <source>
        <dbReference type="Proteomes" id="UP000321570"/>
    </source>
</evidence>
<feature type="region of interest" description="Disordered" evidence="7">
    <location>
        <begin position="1"/>
        <end position="30"/>
    </location>
</feature>
<name>A0A564YI69_HYMDI</name>
<dbReference type="GO" id="GO:0000209">
    <property type="term" value="P:protein polyubiquitination"/>
    <property type="evidence" value="ECO:0007669"/>
    <property type="project" value="InterPro"/>
</dbReference>
<dbReference type="Gene3D" id="3.30.2410.10">
    <property type="entry name" value="Hect, E3 ligase catalytic domain"/>
    <property type="match status" value="1"/>
</dbReference>
<dbReference type="InterPro" id="IPR000569">
    <property type="entry name" value="HECT_dom"/>
</dbReference>
<evidence type="ECO:0000256" key="5">
    <source>
        <dbReference type="ARBA" id="ARBA00022786"/>
    </source>
</evidence>
<dbReference type="Gene3D" id="3.90.1750.10">
    <property type="entry name" value="Hect, E3 ligase catalytic domains"/>
    <property type="match status" value="1"/>
</dbReference>
<feature type="domain" description="HECT" evidence="8">
    <location>
        <begin position="778"/>
        <end position="1147"/>
    </location>
</feature>
<keyword evidence="10" id="KW-1185">Reference proteome</keyword>
<evidence type="ECO:0000256" key="7">
    <source>
        <dbReference type="SAM" id="MobiDB-lite"/>
    </source>
</evidence>
<evidence type="ECO:0000256" key="6">
    <source>
        <dbReference type="PROSITE-ProRule" id="PRU00104"/>
    </source>
</evidence>
<feature type="active site" description="Glycyl thioester intermediate" evidence="6">
    <location>
        <position position="1115"/>
    </location>
</feature>
<feature type="compositionally biased region" description="Low complexity" evidence="7">
    <location>
        <begin position="414"/>
        <end position="424"/>
    </location>
</feature>
<dbReference type="FunFam" id="3.30.2160.10:FF:000002">
    <property type="entry name" value="Putative Ubiquitin-protein ligase E3C"/>
    <property type="match status" value="1"/>
</dbReference>
<dbReference type="GO" id="GO:0061630">
    <property type="term" value="F:ubiquitin protein ligase activity"/>
    <property type="evidence" value="ECO:0007669"/>
    <property type="project" value="UniProtKB-EC"/>
</dbReference>
<dbReference type="CDD" id="cd00078">
    <property type="entry name" value="HECTc"/>
    <property type="match status" value="1"/>
</dbReference>
<feature type="region of interest" description="Disordered" evidence="7">
    <location>
        <begin position="409"/>
        <end position="432"/>
    </location>
</feature>
<comment type="catalytic activity">
    <reaction evidence="1">
        <text>S-ubiquitinyl-[E2 ubiquitin-conjugating enzyme]-L-cysteine + [acceptor protein]-L-lysine = [E2 ubiquitin-conjugating enzyme]-L-cysteine + N(6)-ubiquitinyl-[acceptor protein]-L-lysine.</text>
        <dbReference type="EC" id="2.3.2.26"/>
    </reaction>
</comment>
<dbReference type="EMBL" id="CABIJS010000222">
    <property type="protein sequence ID" value="VUZ46955.1"/>
    <property type="molecule type" value="Genomic_DNA"/>
</dbReference>
<dbReference type="Gene3D" id="3.30.2160.10">
    <property type="entry name" value="Hect, E3 ligase catalytic domain"/>
    <property type="match status" value="1"/>
</dbReference>
<dbReference type="Pfam" id="PF00632">
    <property type="entry name" value="HECT"/>
    <property type="match status" value="1"/>
</dbReference>
<dbReference type="InterPro" id="IPR035983">
    <property type="entry name" value="Hect_E3_ubiquitin_ligase"/>
</dbReference>
<sequence>MFKEVKPTVKDFVEKQKREREQRKTDRDRQNAALRIQKYWRGYASRKKLKCQFRNDCTAFVESTRTDGCESRSMCSATMLPKIINKMKYGFRLDGDRDIFEGICRYLLISTNKEDEVSYLYLLQQKDYIVPWIAQTRWMLSTCVKYFAILNPANESDFNMLNLLLSFVLTMTNCSNWKNLKDEKLKPLLKTITDSLTSYTVTQGLYPALKQVLLKGLALHIPVLTQLSLTAIFSLVLRPMISSDFSSESNSLFVVHILTVPGFVLHINSLANETYDVIVREKLCSRIITFLYEKLSDPLLLSSFDGSYILCLIANLIQLSLLEIEVLVDLCEQFCIVLSKLLHVLGGYVGQKKSNLTCWHPILGWFSKPLDNYLQASAPHVANQLRLLWHGRMVRLLFADLYQQEGLDNIDQNSPTSSTSQSKTPRFRLTEQTANERRAVEGLLPVNPPSFVSRNNGRGFSDRFGLSAFLRQLKRRAPSKKDEKNKYAHHWPRDNGSVGLDQMPNSIKAVCMLYCFTIGSLKEIRNDILAGLTLGDLLPRMWRLINCAGSVKDWAMLLTLPSAGWQLEPHSSHLLHLFASATSNLLIILDDVEVFEKHKAFEIEELLAIADFFNHLIYEAALLVPSPTSLTQINPSENPNSTLNQDDKVSDNQQLSTVNLTLFSICLRLLSILYNRDSRWKYTPINFWLICGVKPSAFISDLRKEKAHATFLLKHVPHIISRKERVLLFRELVRADKSALGILGQTNCMLDSAAVGAVIMIHRNRIVEDGYQQLANLTPTQLRMKIRVQFINTLGLDEVGIDLDGVFKEFLEETLRRVFDPTLNLFRATTDQRLYPSPTSHIQESHLQLFEFVGKLLAKAVYEGIIVDVPFANFFLTQVLGRQRASCYSFLDELATLDRDLYKSLTYIKHYDGDVSELELTFSYDEDCLGQIIVHDLVPGGRYITVNNDLKISYVHRMAMFRMYKQIRPQTASFIRGFYSIINPDWLAMFSPAELQQLISGESVNFDLEDLKQHTKYSGGFYSNHRVITWLWDILKRDFSDEERGLFLKFVTSCSKPPLLGFAFLEPPFCIRCVQYVNEDQDMGDTLGSVLKGFFGFGSRRGNEEQARLPSASTCFNLLKLPNYASRSILRDKLRYAIHCNAGFELS</sequence>
<evidence type="ECO:0000256" key="4">
    <source>
        <dbReference type="ARBA" id="ARBA00022679"/>
    </source>
</evidence>
<keyword evidence="4" id="KW-0808">Transferase</keyword>
<evidence type="ECO:0000313" key="9">
    <source>
        <dbReference type="EMBL" id="VUZ46955.1"/>
    </source>
</evidence>
<dbReference type="Proteomes" id="UP000321570">
    <property type="component" value="Unassembled WGS sequence"/>
</dbReference>
<protein>
    <recommendedName>
        <fullName evidence="3">HECT-type E3 ubiquitin transferase</fullName>
        <ecNumber evidence="3">2.3.2.26</ecNumber>
    </recommendedName>
</protein>